<feature type="non-terminal residue" evidence="2">
    <location>
        <position position="1"/>
    </location>
</feature>
<evidence type="ECO:0000256" key="1">
    <source>
        <dbReference type="SAM" id="MobiDB-lite"/>
    </source>
</evidence>
<comment type="caution">
    <text evidence="2">The sequence shown here is derived from an EMBL/GenBank/DDBJ whole genome shotgun (WGS) entry which is preliminary data.</text>
</comment>
<dbReference type="EMBL" id="BKCJ010159073">
    <property type="protein sequence ID" value="GEY19585.1"/>
    <property type="molecule type" value="Genomic_DNA"/>
</dbReference>
<accession>A0A699HNY1</accession>
<gene>
    <name evidence="2" type="ORF">Tci_391559</name>
</gene>
<proteinExistence type="predicted"/>
<name>A0A699HNY1_TANCI</name>
<feature type="region of interest" description="Disordered" evidence="1">
    <location>
        <begin position="308"/>
        <end position="333"/>
    </location>
</feature>
<dbReference type="AlphaFoldDB" id="A0A699HNY1"/>
<protein>
    <submittedName>
        <fullName evidence="2">Uncharacterized protein</fullName>
    </submittedName>
</protein>
<organism evidence="2">
    <name type="scientific">Tanacetum cinerariifolium</name>
    <name type="common">Dalmatian daisy</name>
    <name type="synonym">Chrysanthemum cinerariifolium</name>
    <dbReference type="NCBI Taxonomy" id="118510"/>
    <lineage>
        <taxon>Eukaryota</taxon>
        <taxon>Viridiplantae</taxon>
        <taxon>Streptophyta</taxon>
        <taxon>Embryophyta</taxon>
        <taxon>Tracheophyta</taxon>
        <taxon>Spermatophyta</taxon>
        <taxon>Magnoliopsida</taxon>
        <taxon>eudicotyledons</taxon>
        <taxon>Gunneridae</taxon>
        <taxon>Pentapetalae</taxon>
        <taxon>asterids</taxon>
        <taxon>campanulids</taxon>
        <taxon>Asterales</taxon>
        <taxon>Asteraceae</taxon>
        <taxon>Asteroideae</taxon>
        <taxon>Anthemideae</taxon>
        <taxon>Anthemidinae</taxon>
        <taxon>Tanacetum</taxon>
    </lineage>
</organism>
<evidence type="ECO:0000313" key="2">
    <source>
        <dbReference type="EMBL" id="GEY19585.1"/>
    </source>
</evidence>
<sequence length="333" mass="36847">TSSSLRFRSRLLKIKVAQKKVKKAFENADSSSRVELIPSKIKYANKVVLSFHKEFAVFSSLSRKGNDGLLQDQVFKNKEEERDDLLEKVATLESATTSKEAELASLSSQGTKLTADLSGFQLSHDELNFKMASLKFKRDCLATQKNSLKAAFKTFKERIEALQDDQAKALGDRDGLKVGTNHKKARRDLSVVKAYDPSAEGKYVDAVNALSAIDFSLLSELESKKDTEDDVVFSKTSLSSSLKIISLRVQRFREEAKEKRLSLTDVMTLFIEPLSSKSLTGEANTSAAPITTLLTTFASFVIIPPNQALDAEPHGEDPPLVTFDKEELSTSPE</sequence>
<feature type="compositionally biased region" description="Basic and acidic residues" evidence="1">
    <location>
        <begin position="311"/>
        <end position="333"/>
    </location>
</feature>
<reference evidence="2" key="1">
    <citation type="journal article" date="2019" name="Sci. Rep.">
        <title>Draft genome of Tanacetum cinerariifolium, the natural source of mosquito coil.</title>
        <authorList>
            <person name="Yamashiro T."/>
            <person name="Shiraishi A."/>
            <person name="Satake H."/>
            <person name="Nakayama K."/>
        </authorList>
    </citation>
    <scope>NUCLEOTIDE SEQUENCE</scope>
</reference>